<sequence>MMAIKTEKWDAADYLETPEQIAAYLDAYLEDGTAEEIRSALGTIARARGMTALSRETGLTREALYKALGDNGNPTLDTLLKITKALGVRLAIAA</sequence>
<organism evidence="2 3">
    <name type="scientific">Sphingobium rhizovicinum</name>
    <dbReference type="NCBI Taxonomy" id="432308"/>
    <lineage>
        <taxon>Bacteria</taxon>
        <taxon>Pseudomonadati</taxon>
        <taxon>Pseudomonadota</taxon>
        <taxon>Alphaproteobacteria</taxon>
        <taxon>Sphingomonadales</taxon>
        <taxon>Sphingomonadaceae</taxon>
        <taxon>Sphingobium</taxon>
    </lineage>
</organism>
<keyword evidence="3" id="KW-1185">Reference proteome</keyword>
<feature type="domain" description="HTH cro/C1-type" evidence="1">
    <location>
        <begin position="50"/>
        <end position="93"/>
    </location>
</feature>
<accession>A0ABV7NEZ0</accession>
<dbReference type="InterPro" id="IPR001387">
    <property type="entry name" value="Cro/C1-type_HTH"/>
</dbReference>
<dbReference type="InterPro" id="IPR010982">
    <property type="entry name" value="Lambda_DNA-bd_dom_sf"/>
</dbReference>
<reference evidence="3" key="1">
    <citation type="journal article" date="2019" name="Int. J. Syst. Evol. Microbiol.">
        <title>The Global Catalogue of Microorganisms (GCM) 10K type strain sequencing project: providing services to taxonomists for standard genome sequencing and annotation.</title>
        <authorList>
            <consortium name="The Broad Institute Genomics Platform"/>
            <consortium name="The Broad Institute Genome Sequencing Center for Infectious Disease"/>
            <person name="Wu L."/>
            <person name="Ma J."/>
        </authorList>
    </citation>
    <scope>NUCLEOTIDE SEQUENCE [LARGE SCALE GENOMIC DNA]</scope>
    <source>
        <strain evidence="3">CCM 7491</strain>
    </source>
</reference>
<name>A0ABV7NEZ0_9SPHN</name>
<evidence type="ECO:0000259" key="1">
    <source>
        <dbReference type="PROSITE" id="PS50943"/>
    </source>
</evidence>
<dbReference type="EMBL" id="JBHRVU010000004">
    <property type="protein sequence ID" value="MFC3441057.1"/>
    <property type="molecule type" value="Genomic_DNA"/>
</dbReference>
<dbReference type="InterPro" id="IPR014057">
    <property type="entry name" value="HI1420"/>
</dbReference>
<evidence type="ECO:0000313" key="2">
    <source>
        <dbReference type="EMBL" id="MFC3441057.1"/>
    </source>
</evidence>
<comment type="caution">
    <text evidence="2">The sequence shown here is derived from an EMBL/GenBank/DDBJ whole genome shotgun (WGS) entry which is preliminary data.</text>
</comment>
<evidence type="ECO:0000313" key="3">
    <source>
        <dbReference type="Proteomes" id="UP001595681"/>
    </source>
</evidence>
<dbReference type="PROSITE" id="PS50943">
    <property type="entry name" value="HTH_CROC1"/>
    <property type="match status" value="1"/>
</dbReference>
<dbReference type="SUPFAM" id="SSF47413">
    <property type="entry name" value="lambda repressor-like DNA-binding domains"/>
    <property type="match status" value="1"/>
</dbReference>
<dbReference type="Pfam" id="PF21716">
    <property type="entry name" value="dnstrm_HI1420"/>
    <property type="match status" value="1"/>
</dbReference>
<dbReference type="Proteomes" id="UP001595681">
    <property type="component" value="Unassembled WGS sequence"/>
</dbReference>
<dbReference type="PANTHER" id="PTHR40275:SF1">
    <property type="entry name" value="SSL7038 PROTEIN"/>
    <property type="match status" value="1"/>
</dbReference>
<dbReference type="RefSeq" id="WP_380794574.1">
    <property type="nucleotide sequence ID" value="NZ_JBHRVU010000004.1"/>
</dbReference>
<proteinExistence type="predicted"/>
<protein>
    <submittedName>
        <fullName evidence="2">Addiction module antidote protein</fullName>
    </submittedName>
</protein>
<dbReference type="NCBIfam" id="TIGR02684">
    <property type="entry name" value="dnstrm_HI1420"/>
    <property type="match status" value="1"/>
</dbReference>
<dbReference type="CDD" id="cd00093">
    <property type="entry name" value="HTH_XRE"/>
    <property type="match status" value="1"/>
</dbReference>
<gene>
    <name evidence="2" type="ORF">ACFOKF_07575</name>
</gene>
<dbReference type="PANTHER" id="PTHR40275">
    <property type="entry name" value="SSL7038 PROTEIN"/>
    <property type="match status" value="1"/>
</dbReference>
<dbReference type="Gene3D" id="1.10.260.40">
    <property type="entry name" value="lambda repressor-like DNA-binding domains"/>
    <property type="match status" value="1"/>
</dbReference>